<dbReference type="Pfam" id="PF14070">
    <property type="entry name" value="YjfB_motility"/>
    <property type="match status" value="1"/>
</dbReference>
<keyword evidence="2" id="KW-1185">Reference proteome</keyword>
<organism evidence="1 2">
    <name type="scientific">Candidatus Kurthia intestinigallinarum</name>
    <dbReference type="NCBI Taxonomy" id="1562256"/>
    <lineage>
        <taxon>Bacteria</taxon>
        <taxon>Bacillati</taxon>
        <taxon>Bacillota</taxon>
        <taxon>Bacilli</taxon>
        <taxon>Bacillales</taxon>
        <taxon>Caryophanaceae</taxon>
        <taxon>Kurthia</taxon>
    </lineage>
</organism>
<accession>A0A433RYP3</accession>
<comment type="caution">
    <text evidence="1">The sequence shown here is derived from an EMBL/GenBank/DDBJ whole genome shotgun (WGS) entry which is preliminary data.</text>
</comment>
<reference evidence="1 2" key="1">
    <citation type="submission" date="2014-11" db="EMBL/GenBank/DDBJ databases">
        <title>Genome sequence and analysis of novel Kurthia sp.</title>
        <authorList>
            <person name="Lawson J.N."/>
            <person name="Gonzalez J.E."/>
            <person name="Rinauldi L."/>
            <person name="Xuan Z."/>
            <person name="Firman A."/>
            <person name="Shaddox L."/>
            <person name="Trudeau A."/>
            <person name="Shah S."/>
            <person name="Reiman D."/>
        </authorList>
    </citation>
    <scope>NUCLEOTIDE SEQUENCE [LARGE SCALE GENOMIC DNA]</scope>
    <source>
        <strain evidence="1 2">3B1D</strain>
    </source>
</reference>
<dbReference type="OrthoDB" id="2942186at2"/>
<sequence length="61" mass="6752">MDVSSIMSMQLMELQQTVQMSVMQKAMNMETSAVAQMVEQMPQIATPSLDPNVGQNFDVSI</sequence>
<evidence type="ECO:0000313" key="2">
    <source>
        <dbReference type="Proteomes" id="UP000288623"/>
    </source>
</evidence>
<dbReference type="AlphaFoldDB" id="A0A433RYP3"/>
<dbReference type="RefSeq" id="WP_126989027.1">
    <property type="nucleotide sequence ID" value="NZ_JTFC01000003.1"/>
</dbReference>
<proteinExistence type="predicted"/>
<dbReference type="Proteomes" id="UP000288623">
    <property type="component" value="Unassembled WGS sequence"/>
</dbReference>
<gene>
    <name evidence="1" type="ORF">QI30_00585</name>
</gene>
<evidence type="ECO:0000313" key="1">
    <source>
        <dbReference type="EMBL" id="RUS58404.1"/>
    </source>
</evidence>
<dbReference type="EMBL" id="JTFC01000003">
    <property type="protein sequence ID" value="RUS58404.1"/>
    <property type="molecule type" value="Genomic_DNA"/>
</dbReference>
<name>A0A433RYP3_9BACL</name>
<dbReference type="InterPro" id="IPR025906">
    <property type="entry name" value="YjfB_motility"/>
</dbReference>
<protein>
    <submittedName>
        <fullName evidence="1">Uncharacterized protein</fullName>
    </submittedName>
</protein>